<dbReference type="GeneID" id="64405779"/>
<reference evidence="2 3" key="1">
    <citation type="submission" date="2018-12" db="EMBL/GenBank/DDBJ databases">
        <authorList>
            <consortium name="Pathogen Informatics"/>
        </authorList>
    </citation>
    <scope>NUCLEOTIDE SEQUENCE [LARGE SCALE GENOMIC DNA]</scope>
    <source>
        <strain evidence="2 3">NCTC12967</strain>
    </source>
</reference>
<evidence type="ECO:0000313" key="2">
    <source>
        <dbReference type="EMBL" id="VEH69016.1"/>
    </source>
</evidence>
<evidence type="ECO:0000313" key="3">
    <source>
        <dbReference type="Proteomes" id="UP000273044"/>
    </source>
</evidence>
<organism evidence="2 3">
    <name type="scientific">Arachnia propionica</name>
    <dbReference type="NCBI Taxonomy" id="1750"/>
    <lineage>
        <taxon>Bacteria</taxon>
        <taxon>Bacillati</taxon>
        <taxon>Actinomycetota</taxon>
        <taxon>Actinomycetes</taxon>
        <taxon>Propionibacteriales</taxon>
        <taxon>Propionibacteriaceae</taxon>
        <taxon>Arachnia</taxon>
    </lineage>
</organism>
<reference evidence="1" key="2">
    <citation type="submission" date="2021-03" db="EMBL/GenBank/DDBJ databases">
        <title>Human Oral Microbial Genomes.</title>
        <authorList>
            <person name="Johnston C.D."/>
            <person name="Chen T."/>
            <person name="Dewhirst F.E."/>
        </authorList>
    </citation>
    <scope>NUCLEOTIDE SEQUENCE</scope>
    <source>
        <strain evidence="1">F0714</strain>
    </source>
</reference>
<dbReference type="Proteomes" id="UP000677180">
    <property type="component" value="Chromosome"/>
</dbReference>
<dbReference type="EMBL" id="CP072385">
    <property type="protein sequence ID" value="QUC10908.1"/>
    <property type="molecule type" value="Genomic_DNA"/>
</dbReference>
<evidence type="ECO:0000313" key="1">
    <source>
        <dbReference type="EMBL" id="QUC10908.1"/>
    </source>
</evidence>
<name>A0A3N4CZM5_9ACTN</name>
<sequence length="113" mass="11914">MADIEFNRSAVGINAKKDWEDADFFGQIGAQTSSATPGGVALPLPAGSNEGTGKLGAAASQVTTVVRWMAQEFSDACALLGSGQETAISNNDETEAFNDERFQRLKARMEGGR</sequence>
<dbReference type="EMBL" id="LR134406">
    <property type="protein sequence ID" value="VEH69016.1"/>
    <property type="molecule type" value="Genomic_DNA"/>
</dbReference>
<protein>
    <submittedName>
        <fullName evidence="2">Uncharacterized protein</fullName>
    </submittedName>
</protein>
<accession>A0A3N4CZM5</accession>
<dbReference type="Proteomes" id="UP000273044">
    <property type="component" value="Chromosome"/>
</dbReference>
<proteinExistence type="predicted"/>
<dbReference type="OrthoDB" id="3262730at2"/>
<dbReference type="RefSeq" id="WP_014845413.1">
    <property type="nucleotide sequence ID" value="NZ_CAUVFX010000002.1"/>
</dbReference>
<gene>
    <name evidence="1" type="ORF">J5A53_14290</name>
    <name evidence="2" type="ORF">NCTC12967_00280</name>
</gene>
<dbReference type="AlphaFoldDB" id="A0A3N4CZM5"/>
<keyword evidence="3" id="KW-1185">Reference proteome</keyword>